<dbReference type="EMBL" id="MU167212">
    <property type="protein sequence ID" value="KAG0151641.1"/>
    <property type="molecule type" value="Genomic_DNA"/>
</dbReference>
<dbReference type="AlphaFoldDB" id="A0A9P6TGC9"/>
<evidence type="ECO:0000313" key="3">
    <source>
        <dbReference type="Proteomes" id="UP000886653"/>
    </source>
</evidence>
<keyword evidence="3" id="KW-1185">Reference proteome</keyword>
<sequence>MKPHTFGLAWSPVDISELELAPISFGTSSERLETHEVVLLPVDFKLVSTNPSNPLYRCILYGRKSFRNYKDHAQGKNHQVEVANFLTQQAELEILNPVLTSTESGTGAIEGMDWTHNLVFHWDLGVLLPDETYSPEDSTTEPNVWDQDNSGIFEKQNDGDKENDEPEQVQEEEIVYEAEKIQADENHTEMSVPCWSLACGLGTNTPLTRAVRNDSKDLDYMQYRSS</sequence>
<reference evidence="2" key="1">
    <citation type="submission" date="2013-11" db="EMBL/GenBank/DDBJ databases">
        <title>Genome sequence of the fusiform rust pathogen reveals effectors for host alternation and coevolution with pine.</title>
        <authorList>
            <consortium name="DOE Joint Genome Institute"/>
            <person name="Smith K."/>
            <person name="Pendleton A."/>
            <person name="Kubisiak T."/>
            <person name="Anderson C."/>
            <person name="Salamov A."/>
            <person name="Aerts A."/>
            <person name="Riley R."/>
            <person name="Clum A."/>
            <person name="Lindquist E."/>
            <person name="Ence D."/>
            <person name="Campbell M."/>
            <person name="Kronenberg Z."/>
            <person name="Feau N."/>
            <person name="Dhillon B."/>
            <person name="Hamelin R."/>
            <person name="Burleigh J."/>
            <person name="Smith J."/>
            <person name="Yandell M."/>
            <person name="Nelson C."/>
            <person name="Grigoriev I."/>
            <person name="Davis J."/>
        </authorList>
    </citation>
    <scope>NUCLEOTIDE SEQUENCE</scope>
    <source>
        <strain evidence="2">G11</strain>
    </source>
</reference>
<gene>
    <name evidence="2" type="ORF">CROQUDRAFT_86695</name>
</gene>
<dbReference type="OrthoDB" id="10642984at2759"/>
<organism evidence="2 3">
    <name type="scientific">Cronartium quercuum f. sp. fusiforme G11</name>
    <dbReference type="NCBI Taxonomy" id="708437"/>
    <lineage>
        <taxon>Eukaryota</taxon>
        <taxon>Fungi</taxon>
        <taxon>Dikarya</taxon>
        <taxon>Basidiomycota</taxon>
        <taxon>Pucciniomycotina</taxon>
        <taxon>Pucciniomycetes</taxon>
        <taxon>Pucciniales</taxon>
        <taxon>Coleosporiaceae</taxon>
        <taxon>Cronartium</taxon>
    </lineage>
</organism>
<feature type="compositionally biased region" description="Polar residues" evidence="1">
    <location>
        <begin position="135"/>
        <end position="150"/>
    </location>
</feature>
<evidence type="ECO:0000313" key="2">
    <source>
        <dbReference type="EMBL" id="KAG0151641.1"/>
    </source>
</evidence>
<evidence type="ECO:0000256" key="1">
    <source>
        <dbReference type="SAM" id="MobiDB-lite"/>
    </source>
</evidence>
<comment type="caution">
    <text evidence="2">The sequence shown here is derived from an EMBL/GenBank/DDBJ whole genome shotgun (WGS) entry which is preliminary data.</text>
</comment>
<dbReference type="Proteomes" id="UP000886653">
    <property type="component" value="Unassembled WGS sequence"/>
</dbReference>
<accession>A0A9P6TGC9</accession>
<protein>
    <submittedName>
        <fullName evidence="2">Uncharacterized protein</fullName>
    </submittedName>
</protein>
<feature type="region of interest" description="Disordered" evidence="1">
    <location>
        <begin position="133"/>
        <end position="167"/>
    </location>
</feature>
<proteinExistence type="predicted"/>
<name>A0A9P6TGC9_9BASI</name>